<comment type="caution">
    <text evidence="2">The sequence shown here is derived from an EMBL/GenBank/DDBJ whole genome shotgun (WGS) entry which is preliminary data.</text>
</comment>
<dbReference type="PANTHER" id="PTHR43685">
    <property type="entry name" value="GLYCOSYLTRANSFERASE"/>
    <property type="match status" value="1"/>
</dbReference>
<keyword evidence="2" id="KW-0808">Transferase</keyword>
<reference evidence="2 3" key="1">
    <citation type="submission" date="2023-07" db="EMBL/GenBank/DDBJ databases">
        <title>Comparative genomics of wheat-associated soil bacteria to identify genetic determinants of phenazine resistance.</title>
        <authorList>
            <person name="Mouncey N."/>
        </authorList>
    </citation>
    <scope>NUCLEOTIDE SEQUENCE [LARGE SCALE GENOMIC DNA]</scope>
    <source>
        <strain evidence="2 3">B3I12</strain>
    </source>
</reference>
<dbReference type="SUPFAM" id="SSF53448">
    <property type="entry name" value="Nucleotide-diphospho-sugar transferases"/>
    <property type="match status" value="1"/>
</dbReference>
<dbReference type="Gene3D" id="3.90.550.10">
    <property type="entry name" value="Spore Coat Polysaccharide Biosynthesis Protein SpsA, Chain A"/>
    <property type="match status" value="1"/>
</dbReference>
<evidence type="ECO:0000313" key="3">
    <source>
        <dbReference type="Proteomes" id="UP001232755"/>
    </source>
</evidence>
<dbReference type="RefSeq" id="WP_307176900.1">
    <property type="nucleotide sequence ID" value="NZ_JAUSYP010000001.1"/>
</dbReference>
<dbReference type="Pfam" id="PF00535">
    <property type="entry name" value="Glycos_transf_2"/>
    <property type="match status" value="1"/>
</dbReference>
<dbReference type="InterPro" id="IPR029044">
    <property type="entry name" value="Nucleotide-diphossugar_trans"/>
</dbReference>
<keyword evidence="2" id="KW-0328">Glycosyltransferase</keyword>
<dbReference type="EC" id="2.4.1.-" evidence="2"/>
<dbReference type="PANTHER" id="PTHR43685:SF3">
    <property type="entry name" value="SLR2126 PROTEIN"/>
    <property type="match status" value="1"/>
</dbReference>
<feature type="domain" description="Glycosyltransferase 2-like" evidence="1">
    <location>
        <begin position="103"/>
        <end position="207"/>
    </location>
</feature>
<protein>
    <submittedName>
        <fullName evidence="2">GT2 family glycosyltransferase</fullName>
        <ecNumber evidence="2">2.4.1.-</ecNumber>
    </submittedName>
</protein>
<dbReference type="InterPro" id="IPR001173">
    <property type="entry name" value="Glyco_trans_2-like"/>
</dbReference>
<dbReference type="InterPro" id="IPR050834">
    <property type="entry name" value="Glycosyltransf_2"/>
</dbReference>
<name>A0ABU0QT27_9ACTN</name>
<sequence length="429" mass="46173">MARSARAQEEIRRFLDIEAVQVAELDLDGDEAVLRPGPGSPPVTHGEVFVLVRRGGRPVGTLLGRVPEGPDAKAVLAERAKAVLGERARSWQAPEVCEPPYASVVVATRERAGQLARALDSLLAQDHPRFEIVVVDNAPVTSETRELVERKYAERVRYVREPVPGLAVAHNTGLAAARGEVVAFTDDDVVADPRWLTELTAPFAADPGLGCSTGLILPARLTTPAQVLLESHGGFAKGFTPRTYDPARPPGDEPLFPFTAGRFGSGANMAFRTAVLRSVGGFDPATGAGTAARGGDDLYGFVRVLAEGHRLRYTPSALVWHHHRETWQDLQTQAYGYGAGLTAYLTAVLVNRPALLPAFLAKLPRGLARARALTAVRATEGGGAPGDHDTRTHPWPRRLSRLQRRGMVYGPVGYLRARRALRTRGEGAG</sequence>
<accession>A0ABU0QT27</accession>
<evidence type="ECO:0000259" key="1">
    <source>
        <dbReference type="Pfam" id="PF00535"/>
    </source>
</evidence>
<dbReference type="GO" id="GO:0016757">
    <property type="term" value="F:glycosyltransferase activity"/>
    <property type="evidence" value="ECO:0007669"/>
    <property type="project" value="UniProtKB-KW"/>
</dbReference>
<organism evidence="2 3">
    <name type="scientific">Streptomyces africanus</name>
    <dbReference type="NCBI Taxonomy" id="231024"/>
    <lineage>
        <taxon>Bacteria</taxon>
        <taxon>Bacillati</taxon>
        <taxon>Actinomycetota</taxon>
        <taxon>Actinomycetes</taxon>
        <taxon>Kitasatosporales</taxon>
        <taxon>Streptomycetaceae</taxon>
        <taxon>Streptomyces</taxon>
    </lineage>
</organism>
<evidence type="ECO:0000313" key="2">
    <source>
        <dbReference type="EMBL" id="MDQ0750536.1"/>
    </source>
</evidence>
<dbReference type="EMBL" id="JAUSYP010000001">
    <property type="protein sequence ID" value="MDQ0750536.1"/>
    <property type="molecule type" value="Genomic_DNA"/>
</dbReference>
<proteinExistence type="predicted"/>
<gene>
    <name evidence="2" type="ORF">QF034_004767</name>
</gene>
<dbReference type="Proteomes" id="UP001232755">
    <property type="component" value="Unassembled WGS sequence"/>
</dbReference>
<keyword evidence="3" id="KW-1185">Reference proteome</keyword>